<evidence type="ECO:0000256" key="3">
    <source>
        <dbReference type="SAM" id="SignalP"/>
    </source>
</evidence>
<reference evidence="5" key="1">
    <citation type="submission" date="2023-07" db="EMBL/GenBank/DDBJ databases">
        <title>Chromosome-level Genome Assembly of Striped Snakehead (Channa striata).</title>
        <authorList>
            <person name="Liu H."/>
        </authorList>
    </citation>
    <scope>NUCLEOTIDE SEQUENCE</scope>
    <source>
        <strain evidence="5">Gz</strain>
        <tissue evidence="5">Muscle</tissue>
    </source>
</reference>
<dbReference type="InterPro" id="IPR043159">
    <property type="entry name" value="Lectin_gal-bd_sf"/>
</dbReference>
<dbReference type="InterPro" id="IPR000922">
    <property type="entry name" value="Lectin_gal-bd_dom"/>
</dbReference>
<keyword evidence="2" id="KW-0677">Repeat</keyword>
<feature type="signal peptide" evidence="3">
    <location>
        <begin position="1"/>
        <end position="23"/>
    </location>
</feature>
<dbReference type="GO" id="GO:0030246">
    <property type="term" value="F:carbohydrate binding"/>
    <property type="evidence" value="ECO:0007669"/>
    <property type="project" value="UniProtKB-KW"/>
</dbReference>
<gene>
    <name evidence="5" type="ORF">Q5P01_007228</name>
</gene>
<dbReference type="AlphaFoldDB" id="A0AA88N8X5"/>
<dbReference type="PANTHER" id="PTHR46780">
    <property type="entry name" value="PROTEIN EVA-1"/>
    <property type="match status" value="1"/>
</dbReference>
<protein>
    <recommendedName>
        <fullName evidence="4">SUEL-type lectin domain-containing protein</fullName>
    </recommendedName>
</protein>
<dbReference type="Proteomes" id="UP001187415">
    <property type="component" value="Unassembled WGS sequence"/>
</dbReference>
<evidence type="ECO:0000256" key="1">
    <source>
        <dbReference type="ARBA" id="ARBA00022734"/>
    </source>
</evidence>
<name>A0AA88N8X5_CHASR</name>
<dbReference type="Gene3D" id="2.60.120.740">
    <property type="match status" value="2"/>
</dbReference>
<organism evidence="5 6">
    <name type="scientific">Channa striata</name>
    <name type="common">Snakehead murrel</name>
    <name type="synonym">Ophicephalus striatus</name>
    <dbReference type="NCBI Taxonomy" id="64152"/>
    <lineage>
        <taxon>Eukaryota</taxon>
        <taxon>Metazoa</taxon>
        <taxon>Chordata</taxon>
        <taxon>Craniata</taxon>
        <taxon>Vertebrata</taxon>
        <taxon>Euteleostomi</taxon>
        <taxon>Actinopterygii</taxon>
        <taxon>Neopterygii</taxon>
        <taxon>Teleostei</taxon>
        <taxon>Neoteleostei</taxon>
        <taxon>Acanthomorphata</taxon>
        <taxon>Anabantaria</taxon>
        <taxon>Anabantiformes</taxon>
        <taxon>Channoidei</taxon>
        <taxon>Channidae</taxon>
        <taxon>Channa</taxon>
    </lineage>
</organism>
<dbReference type="CDD" id="cd22833">
    <property type="entry name" value="Gal_Rha_Lectin_CSL1-2_RBL_SML_rpt1"/>
    <property type="match status" value="1"/>
</dbReference>
<evidence type="ECO:0000313" key="6">
    <source>
        <dbReference type="Proteomes" id="UP001187415"/>
    </source>
</evidence>
<dbReference type="Pfam" id="PF02140">
    <property type="entry name" value="SUEL_Lectin"/>
    <property type="match status" value="2"/>
</dbReference>
<dbReference type="CDD" id="cd22835">
    <property type="entry name" value="Gal_Rha_Lectin_SML_rpt2"/>
    <property type="match status" value="1"/>
</dbReference>
<feature type="domain" description="SUEL-type lectin" evidence="4">
    <location>
        <begin position="124"/>
        <end position="213"/>
    </location>
</feature>
<comment type="caution">
    <text evidence="5">The sequence shown here is derived from an EMBL/GenBank/DDBJ whole genome shotgun (WGS) entry which is preliminary data.</text>
</comment>
<evidence type="ECO:0000256" key="2">
    <source>
        <dbReference type="ARBA" id="ARBA00022737"/>
    </source>
</evidence>
<feature type="chain" id="PRO_5041643398" description="SUEL-type lectin domain-containing protein" evidence="3">
    <location>
        <begin position="24"/>
        <end position="215"/>
    </location>
</feature>
<sequence length="215" mass="23205">MLRFSATFLFAATCLLVSTGVSALRVTTCGPHIHRLSCETGVINVQSAIYGRTNADTCSGGKAEGEVANTECSLQDAPDTLKSRCNGKKVCEVDTTVFSADPCSDTFKYVETNYTCVPATHLIACEHSLAHLECDDNQVILVHGADFGRHDKTTCSYGRPDARLQNVRCSNPTSKVADTCNGKNKCTMRASQSVFGDSCEGTCKYLELAYTCQNK</sequence>
<feature type="domain" description="SUEL-type lectin" evidence="4">
    <location>
        <begin position="36"/>
        <end position="117"/>
    </location>
</feature>
<dbReference type="PROSITE" id="PS50228">
    <property type="entry name" value="SUEL_LECTIN"/>
    <property type="match status" value="2"/>
</dbReference>
<dbReference type="EMBL" id="JAUPFM010000005">
    <property type="protein sequence ID" value="KAK2850952.1"/>
    <property type="molecule type" value="Genomic_DNA"/>
</dbReference>
<evidence type="ECO:0000259" key="4">
    <source>
        <dbReference type="PROSITE" id="PS50228"/>
    </source>
</evidence>
<proteinExistence type="predicted"/>
<keyword evidence="1" id="KW-0430">Lectin</keyword>
<keyword evidence="6" id="KW-1185">Reference proteome</keyword>
<evidence type="ECO:0000313" key="5">
    <source>
        <dbReference type="EMBL" id="KAK2850952.1"/>
    </source>
</evidence>
<keyword evidence="3" id="KW-0732">Signal</keyword>
<accession>A0AA88N8X5</accession>